<name>A0AAN8XHY1_HALRR</name>
<gene>
    <name evidence="1" type="ORF">SK128_002596</name>
</gene>
<dbReference type="Proteomes" id="UP001381693">
    <property type="component" value="Unassembled WGS sequence"/>
</dbReference>
<evidence type="ECO:0000313" key="2">
    <source>
        <dbReference type="Proteomes" id="UP001381693"/>
    </source>
</evidence>
<dbReference type="GO" id="GO:0005615">
    <property type="term" value="C:extracellular space"/>
    <property type="evidence" value="ECO:0007669"/>
    <property type="project" value="TreeGrafter"/>
</dbReference>
<dbReference type="PANTHER" id="PTHR46145:SF4">
    <property type="entry name" value="HEPARANASE"/>
    <property type="match status" value="1"/>
</dbReference>
<dbReference type="AlphaFoldDB" id="A0AAN8XHY1"/>
<evidence type="ECO:0000313" key="1">
    <source>
        <dbReference type="EMBL" id="KAK7080638.1"/>
    </source>
</evidence>
<accession>A0AAN8XHY1</accession>
<sequence length="123" mass="13852">MDAVQNSTKGFVRLYANCQRNFLKDYEPGNVVIYGMNTGNETATIKLNSMGPNQAIEQYLLEPANGMLKSREVLLNGELLEMTSDEELPEFSPLPLNHNRKFQIPPLRFGFWVIQNAAVANCT</sequence>
<organism evidence="1 2">
    <name type="scientific">Halocaridina rubra</name>
    <name type="common">Hawaiian red shrimp</name>
    <dbReference type="NCBI Taxonomy" id="373956"/>
    <lineage>
        <taxon>Eukaryota</taxon>
        <taxon>Metazoa</taxon>
        <taxon>Ecdysozoa</taxon>
        <taxon>Arthropoda</taxon>
        <taxon>Crustacea</taxon>
        <taxon>Multicrustacea</taxon>
        <taxon>Malacostraca</taxon>
        <taxon>Eumalacostraca</taxon>
        <taxon>Eucarida</taxon>
        <taxon>Decapoda</taxon>
        <taxon>Pleocyemata</taxon>
        <taxon>Caridea</taxon>
        <taxon>Atyoidea</taxon>
        <taxon>Atyidae</taxon>
        <taxon>Halocaridina</taxon>
    </lineage>
</organism>
<protein>
    <submittedName>
        <fullName evidence="1">Uncharacterized protein</fullName>
    </submittedName>
</protein>
<keyword evidence="2" id="KW-1185">Reference proteome</keyword>
<proteinExistence type="predicted"/>
<reference evidence="1 2" key="1">
    <citation type="submission" date="2023-11" db="EMBL/GenBank/DDBJ databases">
        <title>Halocaridina rubra genome assembly.</title>
        <authorList>
            <person name="Smith C."/>
        </authorList>
    </citation>
    <scope>NUCLEOTIDE SEQUENCE [LARGE SCALE GENOMIC DNA]</scope>
    <source>
        <strain evidence="1">EP-1</strain>
        <tissue evidence="1">Whole</tissue>
    </source>
</reference>
<comment type="caution">
    <text evidence="1">The sequence shown here is derived from an EMBL/GenBank/DDBJ whole genome shotgun (WGS) entry which is preliminary data.</text>
</comment>
<dbReference type="EMBL" id="JAXCGZ010005839">
    <property type="protein sequence ID" value="KAK7080638.1"/>
    <property type="molecule type" value="Genomic_DNA"/>
</dbReference>
<dbReference type="PANTHER" id="PTHR46145">
    <property type="entry name" value="HEPARANASE"/>
    <property type="match status" value="1"/>
</dbReference>
<dbReference type="GO" id="GO:0031012">
    <property type="term" value="C:extracellular matrix"/>
    <property type="evidence" value="ECO:0007669"/>
    <property type="project" value="TreeGrafter"/>
</dbReference>